<accession>A0A9N9FTF6</accession>
<feature type="region of interest" description="Disordered" evidence="1">
    <location>
        <begin position="204"/>
        <end position="309"/>
    </location>
</feature>
<proteinExistence type="predicted"/>
<feature type="compositionally biased region" description="Low complexity" evidence="1">
    <location>
        <begin position="288"/>
        <end position="309"/>
    </location>
</feature>
<evidence type="ECO:0000256" key="1">
    <source>
        <dbReference type="SAM" id="MobiDB-lite"/>
    </source>
</evidence>
<feature type="region of interest" description="Disordered" evidence="1">
    <location>
        <begin position="406"/>
        <end position="470"/>
    </location>
</feature>
<evidence type="ECO:0000313" key="2">
    <source>
        <dbReference type="EMBL" id="CAG8560905.1"/>
    </source>
</evidence>
<sequence length="557" mass="62316">MKLKPTRKIPPRVKAPDESQKLNFNSLTLNTQLFNKKINHVTTSTTATEPTSSTTNSSSSSPSIASIITSTSTYESVMYYTKYNLASNTKANAQPNLKFETYILHEISLDPHTMNYGENGEEVVFLGERKKNGGSTSTFYNSNYAYSTLPRASNSFNYNSIATFSNWNSHLTRTENNLETGEEATIGQVIRIITVLIIVLDRPPAQDNSDNSKSLDGLPHPTPPREETNNQRLPHLTPPRKETNNQRLPHPTPPRKETNNQRLSHPTPHREETNNRSNDDNEDEDDSTGSSSSSTVSDSDSSNTTRSLSEPLIKYRVPIKETAATKNTTTIRNITALNRQQQNLHSNTNRNFDLKNNNISVANDIMNNKQPPNPKQNFPALSNSNNSGRIEVIDPTKILIEIEKSSTTSENTNSANQPLNSPTSSTTPSSSSIKAPSSKIKTATKPSQTITRKPNEISAENSSTSQPRERLSYESVKTYFNSYARTVDPIDLLKSGKYNWSQSLPHVESYHVNKFKEFVENQGSAANKEILGHDVMRAFKEFHKSRRDLANAFSFRR</sequence>
<dbReference type="Proteomes" id="UP000789831">
    <property type="component" value="Unassembled WGS sequence"/>
</dbReference>
<feature type="compositionally biased region" description="Polar residues" evidence="1">
    <location>
        <begin position="444"/>
        <end position="466"/>
    </location>
</feature>
<feature type="compositionally biased region" description="Low complexity" evidence="1">
    <location>
        <begin position="367"/>
        <end position="379"/>
    </location>
</feature>
<gene>
    <name evidence="2" type="ORF">AGERDE_LOCUS7147</name>
</gene>
<name>A0A9N9FTF6_9GLOM</name>
<dbReference type="EMBL" id="CAJVPL010001241">
    <property type="protein sequence ID" value="CAG8560905.1"/>
    <property type="molecule type" value="Genomic_DNA"/>
</dbReference>
<dbReference type="AlphaFoldDB" id="A0A9N9FTF6"/>
<reference evidence="2" key="1">
    <citation type="submission" date="2021-06" db="EMBL/GenBank/DDBJ databases">
        <authorList>
            <person name="Kallberg Y."/>
            <person name="Tangrot J."/>
            <person name="Rosling A."/>
        </authorList>
    </citation>
    <scope>NUCLEOTIDE SEQUENCE</scope>
    <source>
        <strain evidence="2">MT106</strain>
    </source>
</reference>
<keyword evidence="3" id="KW-1185">Reference proteome</keyword>
<organism evidence="2 3">
    <name type="scientific">Ambispora gerdemannii</name>
    <dbReference type="NCBI Taxonomy" id="144530"/>
    <lineage>
        <taxon>Eukaryota</taxon>
        <taxon>Fungi</taxon>
        <taxon>Fungi incertae sedis</taxon>
        <taxon>Mucoromycota</taxon>
        <taxon>Glomeromycotina</taxon>
        <taxon>Glomeromycetes</taxon>
        <taxon>Archaeosporales</taxon>
        <taxon>Ambisporaceae</taxon>
        <taxon>Ambispora</taxon>
    </lineage>
</organism>
<feature type="compositionally biased region" description="Basic and acidic residues" evidence="1">
    <location>
        <begin position="268"/>
        <end position="279"/>
    </location>
</feature>
<protein>
    <submittedName>
        <fullName evidence="2">2786_t:CDS:1</fullName>
    </submittedName>
</protein>
<feature type="region of interest" description="Disordered" evidence="1">
    <location>
        <begin position="367"/>
        <end position="388"/>
    </location>
</feature>
<feature type="compositionally biased region" description="Low complexity" evidence="1">
    <location>
        <begin position="406"/>
        <end position="443"/>
    </location>
</feature>
<evidence type="ECO:0000313" key="3">
    <source>
        <dbReference type="Proteomes" id="UP000789831"/>
    </source>
</evidence>
<comment type="caution">
    <text evidence="2">The sequence shown here is derived from an EMBL/GenBank/DDBJ whole genome shotgun (WGS) entry which is preliminary data.</text>
</comment>
<feature type="region of interest" description="Disordered" evidence="1">
    <location>
        <begin position="42"/>
        <end position="63"/>
    </location>
</feature>